<evidence type="ECO:0000313" key="3">
    <source>
        <dbReference type="Proteomes" id="UP000076722"/>
    </source>
</evidence>
<gene>
    <name evidence="2" type="ORF">SISNIDRAFT_261597</name>
</gene>
<dbReference type="Proteomes" id="UP000076722">
    <property type="component" value="Unassembled WGS sequence"/>
</dbReference>
<name>A0A164PAL3_9AGAM</name>
<proteinExistence type="predicted"/>
<keyword evidence="3" id="KW-1185">Reference proteome</keyword>
<feature type="region of interest" description="Disordered" evidence="1">
    <location>
        <begin position="55"/>
        <end position="99"/>
    </location>
</feature>
<evidence type="ECO:0000256" key="1">
    <source>
        <dbReference type="SAM" id="MobiDB-lite"/>
    </source>
</evidence>
<reference evidence="2 3" key="1">
    <citation type="journal article" date="2016" name="Mol. Biol. Evol.">
        <title>Comparative Genomics of Early-Diverging Mushroom-Forming Fungi Provides Insights into the Origins of Lignocellulose Decay Capabilities.</title>
        <authorList>
            <person name="Nagy L.G."/>
            <person name="Riley R."/>
            <person name="Tritt A."/>
            <person name="Adam C."/>
            <person name="Daum C."/>
            <person name="Floudas D."/>
            <person name="Sun H."/>
            <person name="Yadav J.S."/>
            <person name="Pangilinan J."/>
            <person name="Larsson K.H."/>
            <person name="Matsuura K."/>
            <person name="Barry K."/>
            <person name="Labutti K."/>
            <person name="Kuo R."/>
            <person name="Ohm R.A."/>
            <person name="Bhattacharya S.S."/>
            <person name="Shirouzu T."/>
            <person name="Yoshinaga Y."/>
            <person name="Martin F.M."/>
            <person name="Grigoriev I.V."/>
            <person name="Hibbett D.S."/>
        </authorList>
    </citation>
    <scope>NUCLEOTIDE SEQUENCE [LARGE SCALE GENOMIC DNA]</scope>
    <source>
        <strain evidence="2 3">HHB9708</strain>
    </source>
</reference>
<evidence type="ECO:0000313" key="2">
    <source>
        <dbReference type="EMBL" id="KZS88533.1"/>
    </source>
</evidence>
<dbReference type="EMBL" id="KV419436">
    <property type="protein sequence ID" value="KZS88533.1"/>
    <property type="molecule type" value="Genomic_DNA"/>
</dbReference>
<dbReference type="AlphaFoldDB" id="A0A164PAL3"/>
<accession>A0A164PAL3</accession>
<feature type="compositionally biased region" description="Polar residues" evidence="1">
    <location>
        <begin position="55"/>
        <end position="65"/>
    </location>
</feature>
<organism evidence="2 3">
    <name type="scientific">Sistotremastrum niveocremeum HHB9708</name>
    <dbReference type="NCBI Taxonomy" id="1314777"/>
    <lineage>
        <taxon>Eukaryota</taxon>
        <taxon>Fungi</taxon>
        <taxon>Dikarya</taxon>
        <taxon>Basidiomycota</taxon>
        <taxon>Agaricomycotina</taxon>
        <taxon>Agaricomycetes</taxon>
        <taxon>Sistotremastrales</taxon>
        <taxon>Sistotremastraceae</taxon>
        <taxon>Sertulicium</taxon>
        <taxon>Sertulicium niveocremeum</taxon>
    </lineage>
</organism>
<sequence>MRRHVKIRLRMVQFPRVLLRVVTSPPPMPSSSPIALTSKKSYLLTRLDCQRAPSTVLSHSLSYNSRNKRAKTDCHQKPKKNRPFQPPRWHSSCPNEDLC</sequence>
<protein>
    <submittedName>
        <fullName evidence="2">Uncharacterized protein</fullName>
    </submittedName>
</protein>